<name>A0A815CXT7_ADIRI</name>
<proteinExistence type="predicted"/>
<reference evidence="1" key="1">
    <citation type="submission" date="2021-02" db="EMBL/GenBank/DDBJ databases">
        <authorList>
            <person name="Nowell W R."/>
        </authorList>
    </citation>
    <scope>NUCLEOTIDE SEQUENCE</scope>
</reference>
<organism evidence="1 4">
    <name type="scientific">Adineta ricciae</name>
    <name type="common">Rotifer</name>
    <dbReference type="NCBI Taxonomy" id="249248"/>
    <lineage>
        <taxon>Eukaryota</taxon>
        <taxon>Metazoa</taxon>
        <taxon>Spiralia</taxon>
        <taxon>Gnathifera</taxon>
        <taxon>Rotifera</taxon>
        <taxon>Eurotatoria</taxon>
        <taxon>Bdelloidea</taxon>
        <taxon>Adinetida</taxon>
        <taxon>Adinetidae</taxon>
        <taxon>Adineta</taxon>
    </lineage>
</organism>
<dbReference type="AlphaFoldDB" id="A0A815CXT7"/>
<dbReference type="OrthoDB" id="9970328at2759"/>
<gene>
    <name evidence="1" type="ORF">EDS130_LOCUS30018</name>
    <name evidence="2" type="ORF">XAT740_LOCUS32181</name>
</gene>
<evidence type="ECO:0000313" key="4">
    <source>
        <dbReference type="Proteomes" id="UP000663852"/>
    </source>
</evidence>
<evidence type="ECO:0000313" key="1">
    <source>
        <dbReference type="EMBL" id="CAF1289731.1"/>
    </source>
</evidence>
<evidence type="ECO:0000313" key="3">
    <source>
        <dbReference type="Proteomes" id="UP000663828"/>
    </source>
</evidence>
<dbReference type="Proteomes" id="UP000663852">
    <property type="component" value="Unassembled WGS sequence"/>
</dbReference>
<keyword evidence="3" id="KW-1185">Reference proteome</keyword>
<sequence>MNECTPSSCFRPLQLLYKTVYSSNCDKIASNPTIACICRPAERYKTTNMSYGNFYYDNQLSTQKDRVLNYDRAIFARCYENKKRAEHQSKNNDRTKESFLMSNPNDIQEAQLWTQTTSDACCPVDCCTNNSNNCQTNTSYYTPCSTNTVPLCSTPIPSVPNQTFDSPTRYF</sequence>
<evidence type="ECO:0000313" key="2">
    <source>
        <dbReference type="EMBL" id="CAF1364172.1"/>
    </source>
</evidence>
<dbReference type="EMBL" id="CAJNOJ010000207">
    <property type="protein sequence ID" value="CAF1289731.1"/>
    <property type="molecule type" value="Genomic_DNA"/>
</dbReference>
<accession>A0A815CXT7</accession>
<dbReference type="Proteomes" id="UP000663828">
    <property type="component" value="Unassembled WGS sequence"/>
</dbReference>
<protein>
    <submittedName>
        <fullName evidence="1">Uncharacterized protein</fullName>
    </submittedName>
</protein>
<dbReference type="EMBL" id="CAJNOR010002982">
    <property type="protein sequence ID" value="CAF1364172.1"/>
    <property type="molecule type" value="Genomic_DNA"/>
</dbReference>
<comment type="caution">
    <text evidence="1">The sequence shown here is derived from an EMBL/GenBank/DDBJ whole genome shotgun (WGS) entry which is preliminary data.</text>
</comment>